<dbReference type="EMBL" id="CZBE01000003">
    <property type="protein sequence ID" value="CUP37842.1"/>
    <property type="molecule type" value="Genomic_DNA"/>
</dbReference>
<keyword evidence="5 9" id="KW-0067">ATP-binding</keyword>
<feature type="site" description="Transition state stabilizer" evidence="9">
    <location>
        <position position="21"/>
    </location>
</feature>
<protein>
    <recommendedName>
        <fullName evidence="9">Phosphopantetheine adenylyltransferase</fullName>
        <ecNumber evidence="9">2.7.7.3</ecNumber>
    </recommendedName>
    <alternativeName>
        <fullName evidence="9">Dephospho-CoA pyrophosphorylase</fullName>
    </alternativeName>
    <alternativeName>
        <fullName evidence="9">Pantetheine-phosphate adenylyltransferase</fullName>
        <shortName evidence="9">PPAT</shortName>
    </alternativeName>
</protein>
<comment type="similarity">
    <text evidence="9">Belongs to the bacterial CoaD family.</text>
</comment>
<evidence type="ECO:0000256" key="3">
    <source>
        <dbReference type="ARBA" id="ARBA00022695"/>
    </source>
</evidence>
<dbReference type="Proteomes" id="UP000095765">
    <property type="component" value="Unassembled WGS sequence"/>
</dbReference>
<comment type="cofactor">
    <cofactor evidence="9">
        <name>Mg(2+)</name>
        <dbReference type="ChEBI" id="CHEBI:18420"/>
    </cofactor>
</comment>
<dbReference type="InterPro" id="IPR004821">
    <property type="entry name" value="Cyt_trans-like"/>
</dbReference>
<feature type="binding site" evidence="9">
    <location>
        <position position="77"/>
    </location>
    <ligand>
        <name>substrate</name>
    </ligand>
</feature>
<feature type="binding site" evidence="9">
    <location>
        <position position="102"/>
    </location>
    <ligand>
        <name>ATP</name>
        <dbReference type="ChEBI" id="CHEBI:30616"/>
    </ligand>
</feature>
<dbReference type="Pfam" id="PF01467">
    <property type="entry name" value="CTP_transf_like"/>
    <property type="match status" value="1"/>
</dbReference>
<evidence type="ECO:0000313" key="11">
    <source>
        <dbReference type="EMBL" id="CUP37842.1"/>
    </source>
</evidence>
<dbReference type="GO" id="GO:0004595">
    <property type="term" value="F:pantetheine-phosphate adenylyltransferase activity"/>
    <property type="evidence" value="ECO:0007669"/>
    <property type="project" value="UniProtKB-UniRule"/>
</dbReference>
<dbReference type="UniPathway" id="UPA00241">
    <property type="reaction ID" value="UER00355"/>
</dbReference>
<dbReference type="EC" id="2.7.7.3" evidence="9"/>
<feature type="binding site" evidence="9">
    <location>
        <begin position="13"/>
        <end position="14"/>
    </location>
    <ligand>
        <name>ATP</name>
        <dbReference type="ChEBI" id="CHEBI:30616"/>
    </ligand>
</feature>
<feature type="binding site" evidence="9">
    <location>
        <position position="13"/>
    </location>
    <ligand>
        <name>substrate</name>
    </ligand>
</feature>
<dbReference type="GO" id="GO:0015937">
    <property type="term" value="P:coenzyme A biosynthetic process"/>
    <property type="evidence" value="ECO:0007669"/>
    <property type="project" value="UniProtKB-UniRule"/>
</dbReference>
<dbReference type="GO" id="GO:0005737">
    <property type="term" value="C:cytoplasm"/>
    <property type="evidence" value="ECO:0007669"/>
    <property type="project" value="UniProtKB-SubCell"/>
</dbReference>
<comment type="catalytic activity">
    <reaction evidence="8 9">
        <text>(R)-4'-phosphopantetheine + ATP + H(+) = 3'-dephospho-CoA + diphosphate</text>
        <dbReference type="Rhea" id="RHEA:19801"/>
        <dbReference type="ChEBI" id="CHEBI:15378"/>
        <dbReference type="ChEBI" id="CHEBI:30616"/>
        <dbReference type="ChEBI" id="CHEBI:33019"/>
        <dbReference type="ChEBI" id="CHEBI:57328"/>
        <dbReference type="ChEBI" id="CHEBI:61723"/>
        <dbReference type="EC" id="2.7.7.3"/>
    </reaction>
</comment>
<comment type="pathway">
    <text evidence="9">Cofactor biosynthesis; coenzyme A biosynthesis; CoA from (R)-pantothenate: step 4/5.</text>
</comment>
<dbReference type="NCBIfam" id="TIGR00125">
    <property type="entry name" value="cyt_tran_rel"/>
    <property type="match status" value="1"/>
</dbReference>
<dbReference type="PANTHER" id="PTHR21342">
    <property type="entry name" value="PHOSPHOPANTETHEINE ADENYLYLTRANSFERASE"/>
    <property type="match status" value="1"/>
</dbReference>
<dbReference type="InterPro" id="IPR014729">
    <property type="entry name" value="Rossmann-like_a/b/a_fold"/>
</dbReference>
<comment type="subcellular location">
    <subcellularLocation>
        <location evidence="9">Cytoplasm</location>
    </subcellularLocation>
</comment>
<dbReference type="InterPro" id="IPR001980">
    <property type="entry name" value="PPAT"/>
</dbReference>
<proteinExistence type="inferred from homology"/>
<feature type="domain" description="Cytidyltransferase-like" evidence="10">
    <location>
        <begin position="9"/>
        <end position="137"/>
    </location>
</feature>
<keyword evidence="1 9" id="KW-0963">Cytoplasm</keyword>
<accession>A0A174MNB5</accession>
<dbReference type="GO" id="GO:0005524">
    <property type="term" value="F:ATP binding"/>
    <property type="evidence" value="ECO:0007669"/>
    <property type="project" value="UniProtKB-KW"/>
</dbReference>
<keyword evidence="2 9" id="KW-0808">Transferase</keyword>
<dbReference type="Gene3D" id="3.40.50.620">
    <property type="entry name" value="HUPs"/>
    <property type="match status" value="1"/>
</dbReference>
<gene>
    <name evidence="9 11" type="primary">coaD</name>
    <name evidence="11" type="ORF">ERS852551_00617</name>
</gene>
<dbReference type="NCBIfam" id="TIGR01510">
    <property type="entry name" value="coaD_prev_kdtB"/>
    <property type="match status" value="1"/>
</dbReference>
<feature type="binding site" evidence="9">
    <location>
        <position position="91"/>
    </location>
    <ligand>
        <name>substrate</name>
    </ligand>
</feature>
<reference evidence="11 12" key="1">
    <citation type="submission" date="2015-09" db="EMBL/GenBank/DDBJ databases">
        <authorList>
            <consortium name="Pathogen Informatics"/>
        </authorList>
    </citation>
    <scope>NUCLEOTIDE SEQUENCE [LARGE SCALE GENOMIC DNA]</scope>
    <source>
        <strain evidence="11 12">2789STDY5834939</strain>
    </source>
</reference>
<keyword evidence="6 9" id="KW-0460">Magnesium</keyword>
<keyword evidence="3 9" id="KW-0548">Nucleotidyltransferase</keyword>
<sequence length="173" mass="19219">MTDMERLAICPGSFDPITKGHEDIIRRAGTLFDRVIVVVSSNPDKRPIFSLDERVGLIRDVCGDMPNMEVDKFSGLLIDYVRAHKAVAIVKGLRAVSDFDYEFQMALTNKKLYPYAETVFLTPNSDNMYLSSSMVRQIARFGGDVGSFVPAAILDTVTERLRAQYAAVGTTSE</sequence>
<feature type="binding site" evidence="9">
    <location>
        <position position="21"/>
    </location>
    <ligand>
        <name>ATP</name>
        <dbReference type="ChEBI" id="CHEBI:30616"/>
    </ligand>
</feature>
<comment type="function">
    <text evidence="9">Reversibly transfers an adenylyl group from ATP to 4'-phosphopantetheine, yielding dephospho-CoA (dPCoA) and pyrophosphate.</text>
</comment>
<evidence type="ECO:0000256" key="8">
    <source>
        <dbReference type="ARBA" id="ARBA00029346"/>
    </source>
</evidence>
<dbReference type="PANTHER" id="PTHR21342:SF1">
    <property type="entry name" value="PHOSPHOPANTETHEINE ADENYLYLTRANSFERASE"/>
    <property type="match status" value="1"/>
</dbReference>
<evidence type="ECO:0000256" key="1">
    <source>
        <dbReference type="ARBA" id="ARBA00022490"/>
    </source>
</evidence>
<keyword evidence="7 9" id="KW-0173">Coenzyme A biosynthesis</keyword>
<evidence type="ECO:0000256" key="6">
    <source>
        <dbReference type="ARBA" id="ARBA00022842"/>
    </source>
</evidence>
<evidence type="ECO:0000256" key="4">
    <source>
        <dbReference type="ARBA" id="ARBA00022741"/>
    </source>
</evidence>
<dbReference type="SUPFAM" id="SSF52374">
    <property type="entry name" value="Nucleotidylyl transferase"/>
    <property type="match status" value="1"/>
</dbReference>
<evidence type="ECO:0000256" key="5">
    <source>
        <dbReference type="ARBA" id="ARBA00022840"/>
    </source>
</evidence>
<evidence type="ECO:0000259" key="10">
    <source>
        <dbReference type="Pfam" id="PF01467"/>
    </source>
</evidence>
<feature type="binding site" evidence="9">
    <location>
        <begin position="127"/>
        <end position="133"/>
    </location>
    <ligand>
        <name>ATP</name>
        <dbReference type="ChEBI" id="CHEBI:30616"/>
    </ligand>
</feature>
<dbReference type="PRINTS" id="PR01020">
    <property type="entry name" value="LPSBIOSNTHSS"/>
</dbReference>
<dbReference type="RefSeq" id="WP_006873849.1">
    <property type="nucleotide sequence ID" value="NZ_CAJFJR010000012.1"/>
</dbReference>
<comment type="subunit">
    <text evidence="9">Homohexamer.</text>
</comment>
<keyword evidence="4 9" id="KW-0547">Nucleotide-binding</keyword>
<organism evidence="11 12">
    <name type="scientific">Anaerotruncus colihominis</name>
    <dbReference type="NCBI Taxonomy" id="169435"/>
    <lineage>
        <taxon>Bacteria</taxon>
        <taxon>Bacillati</taxon>
        <taxon>Bacillota</taxon>
        <taxon>Clostridia</taxon>
        <taxon>Eubacteriales</taxon>
        <taxon>Oscillospiraceae</taxon>
        <taxon>Anaerotruncus</taxon>
    </lineage>
</organism>
<dbReference type="AlphaFoldDB" id="A0A174MNB5"/>
<evidence type="ECO:0000256" key="9">
    <source>
        <dbReference type="HAMAP-Rule" id="MF_00151"/>
    </source>
</evidence>
<name>A0A174MNB5_9FIRM</name>
<evidence type="ECO:0000256" key="7">
    <source>
        <dbReference type="ARBA" id="ARBA00022993"/>
    </source>
</evidence>
<evidence type="ECO:0000256" key="2">
    <source>
        <dbReference type="ARBA" id="ARBA00022679"/>
    </source>
</evidence>
<feature type="binding site" evidence="9">
    <location>
        <begin position="92"/>
        <end position="94"/>
    </location>
    <ligand>
        <name>ATP</name>
        <dbReference type="ChEBI" id="CHEBI:30616"/>
    </ligand>
</feature>
<evidence type="ECO:0000313" key="12">
    <source>
        <dbReference type="Proteomes" id="UP000095765"/>
    </source>
</evidence>
<feature type="binding site" evidence="9">
    <location>
        <position position="45"/>
    </location>
    <ligand>
        <name>substrate</name>
    </ligand>
</feature>
<dbReference type="CDD" id="cd02163">
    <property type="entry name" value="PPAT"/>
    <property type="match status" value="1"/>
</dbReference>
<dbReference type="HAMAP" id="MF_00151">
    <property type="entry name" value="PPAT_bact"/>
    <property type="match status" value="1"/>
</dbReference>